<sequence>MFDALARDRRAGAKTVILGDVALPAFVPADASLVLGPVDASGGGAGALLAYCLAVDILLSRMAGAAG</sequence>
<reference evidence="1" key="1">
    <citation type="journal article" date="2014" name="Int. J. Syst. Evol. Microbiol.">
        <title>Complete genome sequence of Corynebacterium casei LMG S-19264T (=DSM 44701T), isolated from a smear-ripened cheese.</title>
        <authorList>
            <consortium name="US DOE Joint Genome Institute (JGI-PGF)"/>
            <person name="Walter F."/>
            <person name="Albersmeier A."/>
            <person name="Kalinowski J."/>
            <person name="Ruckert C."/>
        </authorList>
    </citation>
    <scope>NUCLEOTIDE SEQUENCE</scope>
    <source>
        <strain evidence="1">KCTC 12343</strain>
    </source>
</reference>
<dbReference type="AlphaFoldDB" id="A0A411WWQ3"/>
<dbReference type="RefSeq" id="WP_131145326.1">
    <property type="nucleotide sequence ID" value="NZ_BMWV01000007.1"/>
</dbReference>
<proteinExistence type="predicted"/>
<dbReference type="Proteomes" id="UP000292307">
    <property type="component" value="Chromosome"/>
</dbReference>
<dbReference type="Proteomes" id="UP000628442">
    <property type="component" value="Unassembled WGS sequence"/>
</dbReference>
<evidence type="ECO:0000313" key="2">
    <source>
        <dbReference type="EMBL" id="QBI01204.1"/>
    </source>
</evidence>
<evidence type="ECO:0000313" key="4">
    <source>
        <dbReference type="Proteomes" id="UP000628442"/>
    </source>
</evidence>
<dbReference type="EMBL" id="BMWV01000007">
    <property type="protein sequence ID" value="GGY48953.1"/>
    <property type="molecule type" value="Genomic_DNA"/>
</dbReference>
<keyword evidence="3" id="KW-1185">Reference proteome</keyword>
<protein>
    <submittedName>
        <fullName evidence="1">Uncharacterized protein</fullName>
    </submittedName>
</protein>
<reference evidence="1" key="3">
    <citation type="submission" date="2022-12" db="EMBL/GenBank/DDBJ databases">
        <authorList>
            <person name="Sun Q."/>
            <person name="Kim S."/>
        </authorList>
    </citation>
    <scope>NUCLEOTIDE SEQUENCE</scope>
    <source>
        <strain evidence="1">KCTC 12343</strain>
    </source>
</reference>
<organism evidence="1 4">
    <name type="scientific">Pseudoduganella albidiflava</name>
    <dbReference type="NCBI Taxonomy" id="321983"/>
    <lineage>
        <taxon>Bacteria</taxon>
        <taxon>Pseudomonadati</taxon>
        <taxon>Pseudomonadota</taxon>
        <taxon>Betaproteobacteria</taxon>
        <taxon>Burkholderiales</taxon>
        <taxon>Oxalobacteraceae</taxon>
        <taxon>Telluria group</taxon>
        <taxon>Pseudoduganella</taxon>
    </lineage>
</organism>
<gene>
    <name evidence="2" type="ORF">EYF70_10395</name>
    <name evidence="1" type="ORF">GCM10007387_34040</name>
</gene>
<name>A0A411WWQ3_9BURK</name>
<evidence type="ECO:0000313" key="3">
    <source>
        <dbReference type="Proteomes" id="UP000292307"/>
    </source>
</evidence>
<accession>A0A411WWQ3</accession>
<dbReference type="EMBL" id="CP036401">
    <property type="protein sequence ID" value="QBI01204.1"/>
    <property type="molecule type" value="Genomic_DNA"/>
</dbReference>
<reference evidence="2 3" key="2">
    <citation type="submission" date="2019-02" db="EMBL/GenBank/DDBJ databases">
        <title>Draft Genome Sequences of Six Type Strains of the Genus Massilia.</title>
        <authorList>
            <person name="Miess H."/>
            <person name="Frediansyhah A."/>
            <person name="Gross H."/>
        </authorList>
    </citation>
    <scope>NUCLEOTIDE SEQUENCE [LARGE SCALE GENOMIC DNA]</scope>
    <source>
        <strain evidence="2 3">DSM 17472</strain>
    </source>
</reference>
<evidence type="ECO:0000313" key="1">
    <source>
        <dbReference type="EMBL" id="GGY48953.1"/>
    </source>
</evidence>